<dbReference type="Proteomes" id="UP001372338">
    <property type="component" value="Unassembled WGS sequence"/>
</dbReference>
<name>A0AAN9IFP6_CROPI</name>
<evidence type="ECO:0000313" key="1">
    <source>
        <dbReference type="EMBL" id="KAK7275455.1"/>
    </source>
</evidence>
<gene>
    <name evidence="1" type="ORF">RIF29_16572</name>
</gene>
<organism evidence="1 2">
    <name type="scientific">Crotalaria pallida</name>
    <name type="common">Smooth rattlebox</name>
    <name type="synonym">Crotalaria striata</name>
    <dbReference type="NCBI Taxonomy" id="3830"/>
    <lineage>
        <taxon>Eukaryota</taxon>
        <taxon>Viridiplantae</taxon>
        <taxon>Streptophyta</taxon>
        <taxon>Embryophyta</taxon>
        <taxon>Tracheophyta</taxon>
        <taxon>Spermatophyta</taxon>
        <taxon>Magnoliopsida</taxon>
        <taxon>eudicotyledons</taxon>
        <taxon>Gunneridae</taxon>
        <taxon>Pentapetalae</taxon>
        <taxon>rosids</taxon>
        <taxon>fabids</taxon>
        <taxon>Fabales</taxon>
        <taxon>Fabaceae</taxon>
        <taxon>Papilionoideae</taxon>
        <taxon>50 kb inversion clade</taxon>
        <taxon>genistoids sensu lato</taxon>
        <taxon>core genistoids</taxon>
        <taxon>Crotalarieae</taxon>
        <taxon>Crotalaria</taxon>
    </lineage>
</organism>
<dbReference type="AlphaFoldDB" id="A0AAN9IFP6"/>
<reference evidence="1 2" key="1">
    <citation type="submission" date="2024-01" db="EMBL/GenBank/DDBJ databases">
        <title>The genomes of 5 underutilized Papilionoideae crops provide insights into root nodulation and disease resistanc.</title>
        <authorList>
            <person name="Yuan L."/>
        </authorList>
    </citation>
    <scope>NUCLEOTIDE SEQUENCE [LARGE SCALE GENOMIC DNA]</scope>
    <source>
        <strain evidence="1">ZHUSHIDOU_FW_LH</strain>
        <tissue evidence="1">Leaf</tissue>
    </source>
</reference>
<evidence type="ECO:0000313" key="2">
    <source>
        <dbReference type="Proteomes" id="UP001372338"/>
    </source>
</evidence>
<keyword evidence="2" id="KW-1185">Reference proteome</keyword>
<comment type="caution">
    <text evidence="1">The sequence shown here is derived from an EMBL/GenBank/DDBJ whole genome shotgun (WGS) entry which is preliminary data.</text>
</comment>
<proteinExistence type="predicted"/>
<dbReference type="EMBL" id="JAYWIO010000003">
    <property type="protein sequence ID" value="KAK7275455.1"/>
    <property type="molecule type" value="Genomic_DNA"/>
</dbReference>
<accession>A0AAN9IFP6</accession>
<protein>
    <submittedName>
        <fullName evidence="1">Uncharacterized protein</fullName>
    </submittedName>
</protein>
<sequence>MEIDDPLFTPMGIDLWDMMDRITLEDPEYAKFLVLPKDEGRFDDAEEDLELKEVLLRMLIRSVGYHLCLDYV</sequence>